<reference evidence="12 13" key="1">
    <citation type="submission" date="2022-02" db="EMBL/GenBank/DDBJ databases">
        <title>Genome sequence data of Kingella unionensis sp. nov. strain CICC 24913 (CCUG 75125).</title>
        <authorList>
            <person name="Xiao M."/>
        </authorList>
    </citation>
    <scope>NUCLEOTIDE SEQUENCE [LARGE SCALE GENOMIC DNA]</scope>
    <source>
        <strain evidence="12 13">CICC 24913</strain>
    </source>
</reference>
<protein>
    <submittedName>
        <fullName evidence="12">DUF883 family protein</fullName>
    </submittedName>
</protein>
<feature type="transmembrane region" description="Helical" evidence="9">
    <location>
        <begin position="88"/>
        <end position="105"/>
    </location>
</feature>
<keyword evidence="8" id="KW-0175">Coiled coil</keyword>
<comment type="caution">
    <text evidence="12">The sequence shown here is derived from an EMBL/GenBank/DDBJ whole genome shotgun (WGS) entry which is preliminary data.</text>
</comment>
<keyword evidence="6 9" id="KW-1133">Transmembrane helix</keyword>
<dbReference type="EMBL" id="JAKOOW010000017">
    <property type="protein sequence ID" value="MCG6503651.1"/>
    <property type="molecule type" value="Genomic_DNA"/>
</dbReference>
<gene>
    <name evidence="12" type="ORF">MB824_03950</name>
</gene>
<evidence type="ECO:0000259" key="10">
    <source>
        <dbReference type="Pfam" id="PF05957"/>
    </source>
</evidence>
<proteinExistence type="inferred from homology"/>
<evidence type="ECO:0000313" key="12">
    <source>
        <dbReference type="EMBL" id="MCG6503651.1"/>
    </source>
</evidence>
<evidence type="ECO:0000259" key="11">
    <source>
        <dbReference type="Pfam" id="PF19029"/>
    </source>
</evidence>
<dbReference type="RefSeq" id="WP_238746164.1">
    <property type="nucleotide sequence ID" value="NZ_JAKOOW010000017.1"/>
</dbReference>
<feature type="coiled-coil region" evidence="8">
    <location>
        <begin position="7"/>
        <end position="67"/>
    </location>
</feature>
<evidence type="ECO:0000256" key="7">
    <source>
        <dbReference type="ARBA" id="ARBA00023136"/>
    </source>
</evidence>
<evidence type="ECO:0000313" key="13">
    <source>
        <dbReference type="Proteomes" id="UP001298424"/>
    </source>
</evidence>
<comment type="similarity">
    <text evidence="2">Belongs to the ElaB/YgaM/YqjD family.</text>
</comment>
<dbReference type="Proteomes" id="UP001298424">
    <property type="component" value="Unassembled WGS sequence"/>
</dbReference>
<dbReference type="InterPro" id="IPR043604">
    <property type="entry name" value="DUF883_N"/>
</dbReference>
<evidence type="ECO:0000256" key="6">
    <source>
        <dbReference type="ARBA" id="ARBA00022989"/>
    </source>
</evidence>
<feature type="domain" description="DUF883" evidence="10">
    <location>
        <begin position="15"/>
        <end position="66"/>
    </location>
</feature>
<keyword evidence="4" id="KW-0997">Cell inner membrane</keyword>
<dbReference type="Pfam" id="PF19029">
    <property type="entry name" value="DUF883_C"/>
    <property type="match status" value="1"/>
</dbReference>
<dbReference type="InterPro" id="IPR043605">
    <property type="entry name" value="DUF883_C"/>
</dbReference>
<evidence type="ECO:0000256" key="5">
    <source>
        <dbReference type="ARBA" id="ARBA00022692"/>
    </source>
</evidence>
<dbReference type="InterPro" id="IPR010279">
    <property type="entry name" value="YqjD/ElaB"/>
</dbReference>
<dbReference type="Pfam" id="PF05957">
    <property type="entry name" value="DUF883"/>
    <property type="match status" value="1"/>
</dbReference>
<evidence type="ECO:0000256" key="4">
    <source>
        <dbReference type="ARBA" id="ARBA00022519"/>
    </source>
</evidence>
<sequence length="108" mass="12543">MRHNSSKRDFESQKEALMREIQSVLEQAETLYDTTVDRGAEETQALRQKLQRQFEQAKGKLADFEERAADQVKYRVKQADEYINDKPYYAMGFAALVGLVVGILLNRR</sequence>
<keyword evidence="5 9" id="KW-0812">Transmembrane</keyword>
<keyword evidence="13" id="KW-1185">Reference proteome</keyword>
<evidence type="ECO:0000256" key="9">
    <source>
        <dbReference type="SAM" id="Phobius"/>
    </source>
</evidence>
<keyword evidence="7 9" id="KW-0472">Membrane</keyword>
<keyword evidence="3" id="KW-1003">Cell membrane</keyword>
<evidence type="ECO:0000256" key="1">
    <source>
        <dbReference type="ARBA" id="ARBA00004377"/>
    </source>
</evidence>
<organism evidence="12 13">
    <name type="scientific">Kingella pumchi</name>
    <dbReference type="NCBI Taxonomy" id="2779506"/>
    <lineage>
        <taxon>Bacteria</taxon>
        <taxon>Pseudomonadati</taxon>
        <taxon>Pseudomonadota</taxon>
        <taxon>Betaproteobacteria</taxon>
        <taxon>Neisseriales</taxon>
        <taxon>Neisseriaceae</taxon>
        <taxon>Kingella</taxon>
    </lineage>
</organism>
<evidence type="ECO:0000256" key="2">
    <source>
        <dbReference type="ARBA" id="ARBA00010423"/>
    </source>
</evidence>
<name>A0ABS9NNG9_9NEIS</name>
<dbReference type="PANTHER" id="PTHR35893:SF3">
    <property type="entry name" value="INNER MEMBRANE PROTEIN"/>
    <property type="match status" value="1"/>
</dbReference>
<evidence type="ECO:0000256" key="8">
    <source>
        <dbReference type="SAM" id="Coils"/>
    </source>
</evidence>
<feature type="domain" description="DUF883" evidence="11">
    <location>
        <begin position="79"/>
        <end position="108"/>
    </location>
</feature>
<evidence type="ECO:0000256" key="3">
    <source>
        <dbReference type="ARBA" id="ARBA00022475"/>
    </source>
</evidence>
<dbReference type="PANTHER" id="PTHR35893">
    <property type="entry name" value="INNER MEMBRANE PROTEIN-RELATED"/>
    <property type="match status" value="1"/>
</dbReference>
<accession>A0ABS9NNG9</accession>
<comment type="subcellular location">
    <subcellularLocation>
        <location evidence="1">Cell inner membrane</location>
        <topology evidence="1">Single-pass membrane protein</topology>
    </subcellularLocation>
</comment>